<dbReference type="InterPro" id="IPR016181">
    <property type="entry name" value="Acyl_CoA_acyltransferase"/>
</dbReference>
<dbReference type="SUPFAM" id="SSF55729">
    <property type="entry name" value="Acyl-CoA N-acyltransferases (Nat)"/>
    <property type="match status" value="1"/>
</dbReference>
<dbReference type="GO" id="GO:0016747">
    <property type="term" value="F:acyltransferase activity, transferring groups other than amino-acyl groups"/>
    <property type="evidence" value="ECO:0007669"/>
    <property type="project" value="InterPro"/>
</dbReference>
<organism evidence="2 3">
    <name type="scientific">Flagellimonas oceani</name>
    <dbReference type="NCBI Taxonomy" id="2698672"/>
    <lineage>
        <taxon>Bacteria</taxon>
        <taxon>Pseudomonadati</taxon>
        <taxon>Bacteroidota</taxon>
        <taxon>Flavobacteriia</taxon>
        <taxon>Flavobacteriales</taxon>
        <taxon>Flavobacteriaceae</taxon>
        <taxon>Flagellimonas</taxon>
    </lineage>
</organism>
<sequence>MSLSVLGITITLVPVTLDNLEAYLKVGIKSYCENYLHLWENEDPTPYISNGFTPEVVERELLDTNALNFLVNSGDETVGILKLVKNCGIDEISDTDALKAEKIYLLKEHSGRGIGRQVLQFIEKTAKALNKKVIWLDAMQKGKPVQFYQNNGFSIKRESEVTLPHVKPEEKPMYILTKEL</sequence>
<keyword evidence="3" id="KW-1185">Reference proteome</keyword>
<evidence type="ECO:0000313" key="2">
    <source>
        <dbReference type="EMBL" id="QII45285.1"/>
    </source>
</evidence>
<dbReference type="EMBL" id="CP049616">
    <property type="protein sequence ID" value="QII45285.1"/>
    <property type="molecule type" value="Genomic_DNA"/>
</dbReference>
<dbReference type="AlphaFoldDB" id="A0A6G7J398"/>
<dbReference type="RefSeq" id="WP_166248771.1">
    <property type="nucleotide sequence ID" value="NZ_CP049616.1"/>
</dbReference>
<dbReference type="Gene3D" id="3.40.630.30">
    <property type="match status" value="1"/>
</dbReference>
<keyword evidence="2" id="KW-0808">Transferase</keyword>
<dbReference type="CDD" id="cd04301">
    <property type="entry name" value="NAT_SF"/>
    <property type="match status" value="1"/>
</dbReference>
<dbReference type="PROSITE" id="PS51186">
    <property type="entry name" value="GNAT"/>
    <property type="match status" value="1"/>
</dbReference>
<feature type="domain" description="N-acetyltransferase" evidence="1">
    <location>
        <begin position="10"/>
        <end position="180"/>
    </location>
</feature>
<reference evidence="2 3" key="1">
    <citation type="submission" date="2020-02" db="EMBL/GenBank/DDBJ databases">
        <title>Complete genome of Muricauda sp. 501str8.</title>
        <authorList>
            <person name="Dong B."/>
            <person name="Zhu S."/>
            <person name="Yang J."/>
            <person name="Chen J."/>
        </authorList>
    </citation>
    <scope>NUCLEOTIDE SEQUENCE [LARGE SCALE GENOMIC DNA]</scope>
    <source>
        <strain evidence="2 3">501str8</strain>
    </source>
</reference>
<dbReference type="Proteomes" id="UP000502928">
    <property type="component" value="Chromosome"/>
</dbReference>
<gene>
    <name evidence="2" type="ORF">GVT53_11545</name>
</gene>
<dbReference type="Pfam" id="PF13508">
    <property type="entry name" value="Acetyltransf_7"/>
    <property type="match status" value="1"/>
</dbReference>
<evidence type="ECO:0000259" key="1">
    <source>
        <dbReference type="PROSITE" id="PS51186"/>
    </source>
</evidence>
<name>A0A6G7J398_9FLAO</name>
<proteinExistence type="predicted"/>
<protein>
    <submittedName>
        <fullName evidence="2">GNAT family N-acetyltransferase</fullName>
    </submittedName>
</protein>
<dbReference type="KEGG" id="mut:GVT53_11545"/>
<accession>A0A6G7J398</accession>
<evidence type="ECO:0000313" key="3">
    <source>
        <dbReference type="Proteomes" id="UP000502928"/>
    </source>
</evidence>
<dbReference type="InterPro" id="IPR000182">
    <property type="entry name" value="GNAT_dom"/>
</dbReference>